<proteinExistence type="predicted"/>
<evidence type="ECO:0000313" key="3">
    <source>
        <dbReference type="EMBL" id="SMC55785.1"/>
    </source>
</evidence>
<feature type="region of interest" description="Disordered" evidence="1">
    <location>
        <begin position="175"/>
        <end position="201"/>
    </location>
</feature>
<organism evidence="3 4">
    <name type="scientific">Papillibacter cinnamivorans DSM 12816</name>
    <dbReference type="NCBI Taxonomy" id="1122930"/>
    <lineage>
        <taxon>Bacteria</taxon>
        <taxon>Bacillati</taxon>
        <taxon>Bacillota</taxon>
        <taxon>Clostridia</taxon>
        <taxon>Eubacteriales</taxon>
        <taxon>Oscillospiraceae</taxon>
        <taxon>Papillibacter</taxon>
    </lineage>
</organism>
<gene>
    <name evidence="3" type="ORF">SAMN02745168_1500</name>
</gene>
<keyword evidence="4" id="KW-1185">Reference proteome</keyword>
<evidence type="ECO:0000313" key="4">
    <source>
        <dbReference type="Proteomes" id="UP000192790"/>
    </source>
</evidence>
<dbReference type="Gene3D" id="3.10.450.50">
    <property type="match status" value="1"/>
</dbReference>
<dbReference type="AlphaFoldDB" id="A0A1W2A523"/>
<dbReference type="STRING" id="1122930.SAMN02745168_1500"/>
<protein>
    <recommendedName>
        <fullName evidence="5">DUF5104 domain-containing protein</fullName>
    </recommendedName>
</protein>
<feature type="signal peptide" evidence="2">
    <location>
        <begin position="1"/>
        <end position="29"/>
    </location>
</feature>
<dbReference type="PROSITE" id="PS51257">
    <property type="entry name" value="PROKAR_LIPOPROTEIN"/>
    <property type="match status" value="1"/>
</dbReference>
<keyword evidence="2" id="KW-0732">Signal</keyword>
<dbReference type="EMBL" id="FWXW01000003">
    <property type="protein sequence ID" value="SMC55785.1"/>
    <property type="molecule type" value="Genomic_DNA"/>
</dbReference>
<evidence type="ECO:0000256" key="1">
    <source>
        <dbReference type="SAM" id="MobiDB-lite"/>
    </source>
</evidence>
<feature type="chain" id="PRO_5039142555" description="DUF5104 domain-containing protein" evidence="2">
    <location>
        <begin position="30"/>
        <end position="201"/>
    </location>
</feature>
<dbReference type="Proteomes" id="UP000192790">
    <property type="component" value="Unassembled WGS sequence"/>
</dbReference>
<reference evidence="3 4" key="1">
    <citation type="submission" date="2017-04" db="EMBL/GenBank/DDBJ databases">
        <authorList>
            <person name="Afonso C.L."/>
            <person name="Miller P.J."/>
            <person name="Scott M.A."/>
            <person name="Spackman E."/>
            <person name="Goraichik I."/>
            <person name="Dimitrov K.M."/>
            <person name="Suarez D.L."/>
            <person name="Swayne D.E."/>
        </authorList>
    </citation>
    <scope>NUCLEOTIDE SEQUENCE [LARGE SCALE GENOMIC DNA]</scope>
    <source>
        <strain evidence="3 4">DSM 12816</strain>
    </source>
</reference>
<evidence type="ECO:0008006" key="5">
    <source>
        <dbReference type="Google" id="ProtNLM"/>
    </source>
</evidence>
<name>A0A1W2A523_9FIRM</name>
<sequence length="201" mass="22730">MRSYGIMKRFVALLCASAMLMLCSCARMGGPVVYNDDGSKADARLEEVIEAIKNEDKEALKAMFSEQALNEADDLDGQMDYLLGFIQGNIESWKFQGGSADGANYEGHKTRKSRYWYSVKTDKEEYLFFLLEYTEDTDHPENVGLYMLQVIYMKDEDTQFDGGNDILCAGIYKPEEENNETVQPSGDIEKSEGEEEIVQPS</sequence>
<accession>A0A1W2A523</accession>
<evidence type="ECO:0000256" key="2">
    <source>
        <dbReference type="SAM" id="SignalP"/>
    </source>
</evidence>
<dbReference type="Pfam" id="PF17117">
    <property type="entry name" value="DUF5104"/>
    <property type="match status" value="1"/>
</dbReference>
<feature type="compositionally biased region" description="Acidic residues" evidence="1">
    <location>
        <begin position="192"/>
        <end position="201"/>
    </location>
</feature>
<dbReference type="InterPro" id="IPR031344">
    <property type="entry name" value="DUF5104"/>
</dbReference>